<dbReference type="InterPro" id="IPR007119">
    <property type="entry name" value="Phage_tail_spike_N"/>
</dbReference>
<proteinExistence type="predicted"/>
<protein>
    <submittedName>
        <fullName evidence="1">Phage minor structural protein</fullName>
    </submittedName>
</protein>
<dbReference type="RefSeq" id="WP_307413197.1">
    <property type="nucleotide sequence ID" value="NZ_JAUSTW010000011.1"/>
</dbReference>
<reference evidence="1 2" key="1">
    <citation type="submission" date="2023-07" db="EMBL/GenBank/DDBJ databases">
        <title>Genomic Encyclopedia of Type Strains, Phase IV (KMG-IV): sequencing the most valuable type-strain genomes for metagenomic binning, comparative biology and taxonomic classification.</title>
        <authorList>
            <person name="Goeker M."/>
        </authorList>
    </citation>
    <scope>NUCLEOTIDE SEQUENCE [LARGE SCALE GENOMIC DNA]</scope>
    <source>
        <strain evidence="1 2">DSM 27594</strain>
    </source>
</reference>
<evidence type="ECO:0000313" key="2">
    <source>
        <dbReference type="Proteomes" id="UP001224122"/>
    </source>
</evidence>
<keyword evidence="2" id="KW-1185">Reference proteome</keyword>
<dbReference type="NCBIfam" id="TIGR01665">
    <property type="entry name" value="put_anti_recept"/>
    <property type="match status" value="1"/>
</dbReference>
<sequence length="189" mass="21557">MNDGSDPHILDKQTDEIVGTLNSDKAVYVEAKRKDTLDNQNIFDFTANAKIDKASLLEKRNRLVIQDEDGFFREYIIVYAERHNHSEKIVQSNASIIDLAKAKTIEPQTLQGATSASATDFALLGTEWQVGVIDYTFIRTIQIKEYTNPLAVLRRIASTFDLEIRYRVEIKGNKITGRFWTYLGLTPNR</sequence>
<evidence type="ECO:0000313" key="1">
    <source>
        <dbReference type="EMBL" id="MDQ0201672.1"/>
    </source>
</evidence>
<gene>
    <name evidence="1" type="ORF">J2S10_004882</name>
</gene>
<comment type="caution">
    <text evidence="1">The sequence shown here is derived from an EMBL/GenBank/DDBJ whole genome shotgun (WGS) entry which is preliminary data.</text>
</comment>
<dbReference type="Proteomes" id="UP001224122">
    <property type="component" value="Unassembled WGS sequence"/>
</dbReference>
<organism evidence="1 2">
    <name type="scientific">Neobacillus ginsengisoli</name>
    <dbReference type="NCBI Taxonomy" id="904295"/>
    <lineage>
        <taxon>Bacteria</taxon>
        <taxon>Bacillati</taxon>
        <taxon>Bacillota</taxon>
        <taxon>Bacilli</taxon>
        <taxon>Bacillales</taxon>
        <taxon>Bacillaceae</taxon>
        <taxon>Neobacillus</taxon>
    </lineage>
</organism>
<dbReference type="EMBL" id="JAUSTW010000011">
    <property type="protein sequence ID" value="MDQ0201672.1"/>
    <property type="molecule type" value="Genomic_DNA"/>
</dbReference>
<accession>A0ABT9Y399</accession>
<name>A0ABT9Y399_9BACI</name>